<dbReference type="Pfam" id="PF01073">
    <property type="entry name" value="3Beta_HSD"/>
    <property type="match status" value="1"/>
</dbReference>
<name>A0A7N0TN88_KALFE</name>
<dbReference type="AlphaFoldDB" id="A0A7N0TN88"/>
<dbReference type="InterPro" id="IPR050425">
    <property type="entry name" value="NAD(P)_dehydrat-like"/>
</dbReference>
<evidence type="ECO:0000256" key="1">
    <source>
        <dbReference type="ARBA" id="ARBA00022857"/>
    </source>
</evidence>
<organism evidence="4 5">
    <name type="scientific">Kalanchoe fedtschenkoi</name>
    <name type="common">Lavender scallops</name>
    <name type="synonym">South American air plant</name>
    <dbReference type="NCBI Taxonomy" id="63787"/>
    <lineage>
        <taxon>Eukaryota</taxon>
        <taxon>Viridiplantae</taxon>
        <taxon>Streptophyta</taxon>
        <taxon>Embryophyta</taxon>
        <taxon>Tracheophyta</taxon>
        <taxon>Spermatophyta</taxon>
        <taxon>Magnoliopsida</taxon>
        <taxon>eudicotyledons</taxon>
        <taxon>Gunneridae</taxon>
        <taxon>Pentapetalae</taxon>
        <taxon>Saxifragales</taxon>
        <taxon>Crassulaceae</taxon>
        <taxon>Kalanchoe</taxon>
    </lineage>
</organism>
<evidence type="ECO:0000313" key="4">
    <source>
        <dbReference type="EnsemblPlants" id="Kaladp0040s0532.1.v1.1"/>
    </source>
</evidence>
<dbReference type="InterPro" id="IPR036291">
    <property type="entry name" value="NAD(P)-bd_dom_sf"/>
</dbReference>
<dbReference type="PANTHER" id="PTHR10366">
    <property type="entry name" value="NAD DEPENDENT EPIMERASE/DEHYDRATASE"/>
    <property type="match status" value="1"/>
</dbReference>
<dbReference type="PANTHER" id="PTHR10366:SF589">
    <property type="entry name" value="CINNAMOYL-COA REDUCTASE-LIKE SNL6"/>
    <property type="match status" value="1"/>
</dbReference>
<accession>A0A7N0TN88</accession>
<dbReference type="Gene3D" id="3.40.50.720">
    <property type="entry name" value="NAD(P)-binding Rossmann-like Domain"/>
    <property type="match status" value="1"/>
</dbReference>
<keyword evidence="5" id="KW-1185">Reference proteome</keyword>
<evidence type="ECO:0000259" key="3">
    <source>
        <dbReference type="Pfam" id="PF01073"/>
    </source>
</evidence>
<evidence type="ECO:0000256" key="2">
    <source>
        <dbReference type="ARBA" id="ARBA00023002"/>
    </source>
</evidence>
<protein>
    <recommendedName>
        <fullName evidence="3">3-beta hydroxysteroid dehydrogenase/isomerase domain-containing protein</fullName>
    </recommendedName>
</protein>
<dbReference type="GO" id="GO:0016616">
    <property type="term" value="F:oxidoreductase activity, acting on the CH-OH group of donors, NAD or NADP as acceptor"/>
    <property type="evidence" value="ECO:0007669"/>
    <property type="project" value="TreeGrafter"/>
</dbReference>
<dbReference type="InterPro" id="IPR002225">
    <property type="entry name" value="3Beta_OHSteriod_DH/Estase"/>
</dbReference>
<reference evidence="4" key="1">
    <citation type="submission" date="2021-01" db="UniProtKB">
        <authorList>
            <consortium name="EnsemblPlants"/>
        </authorList>
    </citation>
    <scope>IDENTIFICATION</scope>
</reference>
<dbReference type="OMA" id="TRACAIT"/>
<dbReference type="EnsemblPlants" id="Kaladp0040s0532.1.v1.1">
    <property type="protein sequence ID" value="Kaladp0040s0532.1.v1.1"/>
    <property type="gene ID" value="Kaladp0040s0532.v1.1"/>
</dbReference>
<sequence length="230" mass="26004">MEAELMTSNRNYGAFAFGNEEKRRCASSLRASCNLGARERKIVCVTSGNSRLSCLIVRQLLAHAYSVRVTLQHHVDFEEMKSVLGEEEMNKLEGVVVAKMEDVEALCEAFRGCHAIFHTCSFIDPRGASGYSERMAFLETEAARNVVEACGRTAYVKRCIFTSSLLASVWQGADSTTPGIVDETCWSDEDFCRENKIMDVRRFFSEIILNRRRRIHHLCVDTNRDATLAR</sequence>
<feature type="domain" description="3-beta hydroxysteroid dehydrogenase/isomerase" evidence="3">
    <location>
        <begin position="52"/>
        <end position="165"/>
    </location>
</feature>
<dbReference type="Gramene" id="Kaladp0040s0532.1.v1.1">
    <property type="protein sequence ID" value="Kaladp0040s0532.1.v1.1"/>
    <property type="gene ID" value="Kaladp0040s0532.v1.1"/>
</dbReference>
<evidence type="ECO:0000313" key="5">
    <source>
        <dbReference type="Proteomes" id="UP000594263"/>
    </source>
</evidence>
<proteinExistence type="predicted"/>
<dbReference type="SUPFAM" id="SSF51735">
    <property type="entry name" value="NAD(P)-binding Rossmann-fold domains"/>
    <property type="match status" value="1"/>
</dbReference>
<keyword evidence="1" id="KW-0521">NADP</keyword>
<keyword evidence="2" id="KW-0560">Oxidoreductase</keyword>
<dbReference type="Proteomes" id="UP000594263">
    <property type="component" value="Unplaced"/>
</dbReference>